<accession>A0ABW8YA07</accession>
<keyword evidence="3 5" id="KW-1133">Transmembrane helix</keyword>
<protein>
    <submittedName>
        <fullName evidence="7">MauE/DoxX family redox-associated membrane protein</fullName>
    </submittedName>
</protein>
<feature type="transmembrane region" description="Helical" evidence="5">
    <location>
        <begin position="120"/>
        <end position="137"/>
    </location>
</feature>
<name>A0ABW8YA07_9FLAO</name>
<dbReference type="EMBL" id="JBELQB010000003">
    <property type="protein sequence ID" value="MFL9836725.1"/>
    <property type="molecule type" value="Genomic_DNA"/>
</dbReference>
<dbReference type="Proteomes" id="UP001629059">
    <property type="component" value="Unassembled WGS sequence"/>
</dbReference>
<evidence type="ECO:0000256" key="3">
    <source>
        <dbReference type="ARBA" id="ARBA00022989"/>
    </source>
</evidence>
<evidence type="ECO:0000259" key="6">
    <source>
        <dbReference type="Pfam" id="PF07291"/>
    </source>
</evidence>
<feature type="domain" description="Methylamine utilisation protein MauE" evidence="6">
    <location>
        <begin position="9"/>
        <end position="135"/>
    </location>
</feature>
<comment type="subcellular location">
    <subcellularLocation>
        <location evidence="1">Membrane</location>
        <topology evidence="1">Multi-pass membrane protein</topology>
    </subcellularLocation>
</comment>
<keyword evidence="8" id="KW-1185">Reference proteome</keyword>
<comment type="caution">
    <text evidence="7">The sequence shown here is derived from an EMBL/GenBank/DDBJ whole genome shotgun (WGS) entry which is preliminary data.</text>
</comment>
<evidence type="ECO:0000256" key="4">
    <source>
        <dbReference type="ARBA" id="ARBA00023136"/>
    </source>
</evidence>
<organism evidence="7 8">
    <name type="scientific">Flavobacterium rhizophilum</name>
    <dbReference type="NCBI Taxonomy" id="3163296"/>
    <lineage>
        <taxon>Bacteria</taxon>
        <taxon>Pseudomonadati</taxon>
        <taxon>Bacteroidota</taxon>
        <taxon>Flavobacteriia</taxon>
        <taxon>Flavobacteriales</taxon>
        <taxon>Flavobacteriaceae</taxon>
        <taxon>Flavobacterium</taxon>
    </lineage>
</organism>
<keyword evidence="2 5" id="KW-0812">Transmembrane</keyword>
<evidence type="ECO:0000313" key="7">
    <source>
        <dbReference type="EMBL" id="MFL9836725.1"/>
    </source>
</evidence>
<gene>
    <name evidence="7" type="ORF">ABS768_04395</name>
</gene>
<reference evidence="7 8" key="1">
    <citation type="submission" date="2024-06" db="EMBL/GenBank/DDBJ databases">
        <authorList>
            <person name="Kaempfer P."/>
            <person name="Viver T."/>
        </authorList>
    </citation>
    <scope>NUCLEOTIDE SEQUENCE [LARGE SCALE GENOMIC DNA]</scope>
    <source>
        <strain evidence="7 8">ST-75</strain>
    </source>
</reference>
<dbReference type="Pfam" id="PF07291">
    <property type="entry name" value="MauE"/>
    <property type="match status" value="1"/>
</dbReference>
<feature type="transmembrane region" description="Helical" evidence="5">
    <location>
        <begin position="10"/>
        <end position="28"/>
    </location>
</feature>
<keyword evidence="4 5" id="KW-0472">Membrane</keyword>
<feature type="transmembrane region" description="Helical" evidence="5">
    <location>
        <begin position="144"/>
        <end position="165"/>
    </location>
</feature>
<evidence type="ECO:0000256" key="2">
    <source>
        <dbReference type="ARBA" id="ARBA00022692"/>
    </source>
</evidence>
<dbReference type="RefSeq" id="WP_408073754.1">
    <property type="nucleotide sequence ID" value="NZ_JBELQB010000003.1"/>
</dbReference>
<evidence type="ECO:0000313" key="8">
    <source>
        <dbReference type="Proteomes" id="UP001629059"/>
    </source>
</evidence>
<evidence type="ECO:0000256" key="5">
    <source>
        <dbReference type="SAM" id="Phobius"/>
    </source>
</evidence>
<sequence length="493" mass="55877">MKPTPTPRKIVIEIISLLYVLLFVYAAVSKLLDFQNFRVQLGQSPLLSAFAEPIAVILPVLELVIAIALCIPKFRTPGLYMGFCLMVMFTCYIYMILHYSPFVPCSCGGVLENMDWQEHLLFNAVVTAMGAAALLLMSLNRKTVLRLSFGVVAALAVTVCCYLFSDSMIRKENPFVRRYTSMPFDNTVETRLPNPNFYLAGASDDSIFLGSYESPLHVLSLEGKLQKGTDHTLKLDSEDYDFRSIQVRVDPPFFHVWDGMVPVVFRGRTDSWKAEVVYEGSEFFTKAQPMGDGRVAIRAQRPPKGEHLMAVLETGTPAGVIKRDGFLEKQLDGIFDTEGTLQYSRDKGIFVYTYYYRNQFIVADSLLRVRYRGHTIDTTTVADLDIVRIAKTGDTKLARPPLTVNKGTSIHRNLLFVHSGLMGRYETREVWQQASIVDVYDLITGEYVTSFYVYDAHLEKMRAFRATDWGLYTLSGSTLQLHYWSPSMAKLFR</sequence>
<feature type="transmembrane region" description="Helical" evidence="5">
    <location>
        <begin position="78"/>
        <end position="100"/>
    </location>
</feature>
<feature type="transmembrane region" description="Helical" evidence="5">
    <location>
        <begin position="48"/>
        <end position="71"/>
    </location>
</feature>
<dbReference type="InterPro" id="IPR009908">
    <property type="entry name" value="Methylamine_util_MauE"/>
</dbReference>
<proteinExistence type="predicted"/>
<evidence type="ECO:0000256" key="1">
    <source>
        <dbReference type="ARBA" id="ARBA00004141"/>
    </source>
</evidence>